<dbReference type="PATRIC" id="fig|742727.4.peg.4173"/>
<evidence type="ECO:0000313" key="2">
    <source>
        <dbReference type="Proteomes" id="UP000009872"/>
    </source>
</evidence>
<accession>K9ECV4</accession>
<dbReference type="EMBL" id="ADLF01000018">
    <property type="protein sequence ID" value="EKU88767.1"/>
    <property type="molecule type" value="Genomic_DNA"/>
</dbReference>
<dbReference type="STRING" id="742727.HMPREF9447_04085"/>
<dbReference type="eggNOG" id="ENOG50341QJ">
    <property type="taxonomic scope" value="Bacteria"/>
</dbReference>
<name>K9ECV4_9BACE</name>
<evidence type="ECO:0000313" key="1">
    <source>
        <dbReference type="EMBL" id="EKU88767.1"/>
    </source>
</evidence>
<organism evidence="1 2">
    <name type="scientific">Bacteroides oleiciplenus YIT 12058</name>
    <dbReference type="NCBI Taxonomy" id="742727"/>
    <lineage>
        <taxon>Bacteria</taxon>
        <taxon>Pseudomonadati</taxon>
        <taxon>Bacteroidota</taxon>
        <taxon>Bacteroidia</taxon>
        <taxon>Bacteroidales</taxon>
        <taxon>Bacteroidaceae</taxon>
        <taxon>Bacteroides</taxon>
    </lineage>
</organism>
<dbReference type="RefSeq" id="WP_009131605.1">
    <property type="nucleotide sequence ID" value="NZ_JH992944.1"/>
</dbReference>
<dbReference type="OrthoDB" id="713714at2"/>
<reference evidence="1 2" key="1">
    <citation type="submission" date="2012-09" db="EMBL/GenBank/DDBJ databases">
        <title>The Genome Sequence of Bacteroides oleiciplenus YIT 12058.</title>
        <authorList>
            <consortium name="The Broad Institute Genome Sequencing Platform"/>
            <person name="Earl A."/>
            <person name="Ward D."/>
            <person name="Feldgarden M."/>
            <person name="Gevers D."/>
            <person name="Morotomi M."/>
            <person name="Walker B."/>
            <person name="Young S.K."/>
            <person name="Zeng Q."/>
            <person name="Gargeya S."/>
            <person name="Fitzgerald M."/>
            <person name="Haas B."/>
            <person name="Abouelleil A."/>
            <person name="Alvarado L."/>
            <person name="Arachchi H.M."/>
            <person name="Berlin A.M."/>
            <person name="Chapman S.B."/>
            <person name="Goldberg J."/>
            <person name="Griggs A."/>
            <person name="Gujja S."/>
            <person name="Hansen M."/>
            <person name="Howarth C."/>
            <person name="Imamovic A."/>
            <person name="Larimer J."/>
            <person name="McCowen C."/>
            <person name="Montmayeur A."/>
            <person name="Murphy C."/>
            <person name="Neiman D."/>
            <person name="Pearson M."/>
            <person name="Priest M."/>
            <person name="Roberts A."/>
            <person name="Saif S."/>
            <person name="Shea T."/>
            <person name="Sisk P."/>
            <person name="Sykes S."/>
            <person name="Wortman J."/>
            <person name="Nusbaum C."/>
            <person name="Birren B."/>
        </authorList>
    </citation>
    <scope>NUCLEOTIDE SEQUENCE [LARGE SCALE GENOMIC DNA]</scope>
    <source>
        <strain evidence="1 2">YIT 12058</strain>
    </source>
</reference>
<dbReference type="AlphaFoldDB" id="K9ECV4"/>
<proteinExistence type="predicted"/>
<evidence type="ECO:0008006" key="3">
    <source>
        <dbReference type="Google" id="ProtNLM"/>
    </source>
</evidence>
<dbReference type="Pfam" id="PF14058">
    <property type="entry name" value="PcfK"/>
    <property type="match status" value="1"/>
</dbReference>
<comment type="caution">
    <text evidence="1">The sequence shown here is derived from an EMBL/GenBank/DDBJ whole genome shotgun (WGS) entry which is preliminary data.</text>
</comment>
<protein>
    <recommendedName>
        <fullName evidence="3">PcfK-like protein</fullName>
    </recommendedName>
</protein>
<sequence>MDATPHFKRTIQAYLAQRAMEDELFAVTYKKPNKNINDCCTYILNEVQKSGCNGLTDGEVYSMAVHYYDEDNIEIGKPINARVTVNHTVELTTEEKDEARKQAIQRVQNETYTRMAQRKLNTKKESNNGQMTLIF</sequence>
<dbReference type="Proteomes" id="UP000009872">
    <property type="component" value="Unassembled WGS sequence"/>
</dbReference>
<keyword evidence="2" id="KW-1185">Reference proteome</keyword>
<gene>
    <name evidence="1" type="ORF">HMPREF9447_04085</name>
</gene>
<dbReference type="InterPro" id="IPR025624">
    <property type="entry name" value="PcfK"/>
</dbReference>
<dbReference type="HOGENOM" id="CLU_153208_0_0_10"/>